<dbReference type="RefSeq" id="WP_390204592.1">
    <property type="nucleotide sequence ID" value="NZ_JBHTAX010000001.1"/>
</dbReference>
<protein>
    <submittedName>
        <fullName evidence="2">Uncharacterized protein</fullName>
    </submittedName>
</protein>
<proteinExistence type="predicted"/>
<evidence type="ECO:0000256" key="1">
    <source>
        <dbReference type="SAM" id="MobiDB-lite"/>
    </source>
</evidence>
<reference evidence="2 3" key="1">
    <citation type="journal article" date="2019" name="Int. J. Syst. Evol. Microbiol.">
        <title>The Global Catalogue of Microorganisms (GCM) 10K type strain sequencing project: providing services to taxonomists for standard genome sequencing and annotation.</title>
        <authorList>
            <consortium name="The Broad Institute Genomics Platform"/>
            <consortium name="The Broad Institute Genome Sequencing Center for Infectious Disease"/>
            <person name="Wu L."/>
            <person name="Ma J."/>
        </authorList>
    </citation>
    <scope>NUCLEOTIDE SEQUENCE [LARGE SCALE GENOMIC DNA]</scope>
    <source>
        <strain evidence="2 3">RDMS1</strain>
    </source>
</reference>
<accession>A0ABD5YI03</accession>
<dbReference type="AlphaFoldDB" id="A0ABD5YI03"/>
<gene>
    <name evidence="2" type="ORF">ACFQL7_03420</name>
</gene>
<organism evidence="2 3">
    <name type="scientific">Halocatena marina</name>
    <dbReference type="NCBI Taxonomy" id="2934937"/>
    <lineage>
        <taxon>Archaea</taxon>
        <taxon>Methanobacteriati</taxon>
        <taxon>Methanobacteriota</taxon>
        <taxon>Stenosarchaea group</taxon>
        <taxon>Halobacteria</taxon>
        <taxon>Halobacteriales</taxon>
        <taxon>Natronomonadaceae</taxon>
        <taxon>Halocatena</taxon>
    </lineage>
</organism>
<comment type="caution">
    <text evidence="2">The sequence shown here is derived from an EMBL/GenBank/DDBJ whole genome shotgun (WGS) entry which is preliminary data.</text>
</comment>
<feature type="region of interest" description="Disordered" evidence="1">
    <location>
        <begin position="1"/>
        <end position="25"/>
    </location>
</feature>
<dbReference type="EMBL" id="JBHTAX010000001">
    <property type="protein sequence ID" value="MFC7188988.1"/>
    <property type="molecule type" value="Genomic_DNA"/>
</dbReference>
<sequence>MVQRVNHNCPADEAPNGDEMPERARSAEISPVMLSRLNGSDGLECAAQLLPERLP</sequence>
<keyword evidence="3" id="KW-1185">Reference proteome</keyword>
<dbReference type="Proteomes" id="UP001596417">
    <property type="component" value="Unassembled WGS sequence"/>
</dbReference>
<evidence type="ECO:0000313" key="2">
    <source>
        <dbReference type="EMBL" id="MFC7188988.1"/>
    </source>
</evidence>
<name>A0ABD5YI03_9EURY</name>
<evidence type="ECO:0000313" key="3">
    <source>
        <dbReference type="Proteomes" id="UP001596417"/>
    </source>
</evidence>